<gene>
    <name evidence="6" type="ORF">BLA60_17605</name>
</gene>
<dbReference type="SUPFAM" id="SSF46689">
    <property type="entry name" value="Homeodomain-like"/>
    <property type="match status" value="1"/>
</dbReference>
<evidence type="ECO:0000256" key="2">
    <source>
        <dbReference type="ARBA" id="ARBA00023125"/>
    </source>
</evidence>
<dbReference type="PANTHER" id="PTHR30055:SF234">
    <property type="entry name" value="HTH-TYPE TRANSCRIPTIONAL REGULATOR BETI"/>
    <property type="match status" value="1"/>
</dbReference>
<dbReference type="InterPro" id="IPR050109">
    <property type="entry name" value="HTH-type_TetR-like_transc_reg"/>
</dbReference>
<comment type="caution">
    <text evidence="6">The sequence shown here is derived from an EMBL/GenBank/DDBJ whole genome shotgun (WGS) entry which is preliminary data.</text>
</comment>
<dbReference type="GO" id="GO:0000976">
    <property type="term" value="F:transcription cis-regulatory region binding"/>
    <property type="evidence" value="ECO:0007669"/>
    <property type="project" value="TreeGrafter"/>
</dbReference>
<evidence type="ECO:0000313" key="6">
    <source>
        <dbReference type="EMBL" id="OLF10250.1"/>
    </source>
</evidence>
<dbReference type="AlphaFoldDB" id="A0A7Z1AY98"/>
<dbReference type="OrthoDB" id="8654052at2"/>
<dbReference type="GO" id="GO:0003700">
    <property type="term" value="F:DNA-binding transcription factor activity"/>
    <property type="evidence" value="ECO:0007669"/>
    <property type="project" value="TreeGrafter"/>
</dbReference>
<dbReference type="RefSeq" id="WP_075133971.1">
    <property type="nucleotide sequence ID" value="NZ_MSIF01000007.1"/>
</dbReference>
<dbReference type="PANTHER" id="PTHR30055">
    <property type="entry name" value="HTH-TYPE TRANSCRIPTIONAL REGULATOR RUTR"/>
    <property type="match status" value="1"/>
</dbReference>
<keyword evidence="7" id="KW-1185">Reference proteome</keyword>
<feature type="DNA-binding region" description="H-T-H motif" evidence="4">
    <location>
        <begin position="36"/>
        <end position="55"/>
    </location>
</feature>
<proteinExistence type="predicted"/>
<dbReference type="Pfam" id="PF00440">
    <property type="entry name" value="TetR_N"/>
    <property type="match status" value="1"/>
</dbReference>
<keyword evidence="3" id="KW-0804">Transcription</keyword>
<keyword evidence="2 4" id="KW-0238">DNA-binding</keyword>
<organism evidence="6 7">
    <name type="scientific">Actinophytocola xinjiangensis</name>
    <dbReference type="NCBI Taxonomy" id="485602"/>
    <lineage>
        <taxon>Bacteria</taxon>
        <taxon>Bacillati</taxon>
        <taxon>Actinomycetota</taxon>
        <taxon>Actinomycetes</taxon>
        <taxon>Pseudonocardiales</taxon>
        <taxon>Pseudonocardiaceae</taxon>
    </lineage>
</organism>
<dbReference type="InterPro" id="IPR009057">
    <property type="entry name" value="Homeodomain-like_sf"/>
</dbReference>
<evidence type="ECO:0000256" key="4">
    <source>
        <dbReference type="PROSITE-ProRule" id="PRU00335"/>
    </source>
</evidence>
<dbReference type="Proteomes" id="UP000185696">
    <property type="component" value="Unassembled WGS sequence"/>
</dbReference>
<evidence type="ECO:0000256" key="1">
    <source>
        <dbReference type="ARBA" id="ARBA00023015"/>
    </source>
</evidence>
<evidence type="ECO:0000259" key="5">
    <source>
        <dbReference type="PROSITE" id="PS50977"/>
    </source>
</evidence>
<dbReference type="PROSITE" id="PS50977">
    <property type="entry name" value="HTH_TETR_2"/>
    <property type="match status" value="1"/>
</dbReference>
<name>A0A7Z1AY98_9PSEU</name>
<dbReference type="EMBL" id="MSIF01000007">
    <property type="protein sequence ID" value="OLF10250.1"/>
    <property type="molecule type" value="Genomic_DNA"/>
</dbReference>
<feature type="domain" description="HTH tetR-type" evidence="5">
    <location>
        <begin position="15"/>
        <end position="73"/>
    </location>
</feature>
<sequence>MGVGESAVAETGARLRTRRAILDAAVTALIRNSSATLADIAVEANVGRTTVHRYFPERSDLLGAIGTDFLDKIEQATTRARLEEGSAPEALRRLCQEYFEFGDLFTLTFAMPELATGPEWEQDTDADRAVVALIERGHAQGTVDAGMAPAWVQQVLWSLLFTAWAYVRENSVPKHEALNLCLRSLAKMVSP</sequence>
<evidence type="ECO:0000313" key="7">
    <source>
        <dbReference type="Proteomes" id="UP000185696"/>
    </source>
</evidence>
<dbReference type="Gene3D" id="1.10.357.10">
    <property type="entry name" value="Tetracycline Repressor, domain 2"/>
    <property type="match status" value="1"/>
</dbReference>
<dbReference type="InterPro" id="IPR001647">
    <property type="entry name" value="HTH_TetR"/>
</dbReference>
<protein>
    <submittedName>
        <fullName evidence="6">TetR family transcriptional regulator</fullName>
    </submittedName>
</protein>
<accession>A0A7Z1AY98</accession>
<reference evidence="6 7" key="1">
    <citation type="submission" date="2016-12" db="EMBL/GenBank/DDBJ databases">
        <title>The draft genome sequence of Actinophytocola xinjiangensis.</title>
        <authorList>
            <person name="Wang W."/>
            <person name="Yuan L."/>
        </authorList>
    </citation>
    <scope>NUCLEOTIDE SEQUENCE [LARGE SCALE GENOMIC DNA]</scope>
    <source>
        <strain evidence="6 7">CGMCC 4.4663</strain>
    </source>
</reference>
<evidence type="ECO:0000256" key="3">
    <source>
        <dbReference type="ARBA" id="ARBA00023163"/>
    </source>
</evidence>
<keyword evidence="1" id="KW-0805">Transcription regulation</keyword>